<dbReference type="KEGG" id="tso:IZ6_24590"/>
<proteinExistence type="predicted"/>
<reference evidence="1 2" key="1">
    <citation type="submission" date="2020-08" db="EMBL/GenBank/DDBJ databases">
        <title>Genome sequence of Rhizobiales bacterium strain IZ6.</title>
        <authorList>
            <person name="Nakai R."/>
            <person name="Naganuma T."/>
        </authorList>
    </citation>
    <scope>NUCLEOTIDE SEQUENCE [LARGE SCALE GENOMIC DNA]</scope>
    <source>
        <strain evidence="1 2">IZ6</strain>
    </source>
</reference>
<sequence>MMSNSIDEAIAKAKEAASNLPAETVAGAVQVQGLGRALTLEDMEIGGLADIAAWLKVTEFGMTIGADKTLFDEIELILPLADVAYSEVVRYGNPAKYEKTYNRETTVEGDTWPNAILRAKKVDPKANPYRAADLPFIVVADLVNKKKEVLVEAGKRIGHSTSVTNFKKFLAFTKELRSKGVDPTRDTIKVTIGFEEQKNDKGTWGVITFGAWERYEGELPVAA</sequence>
<evidence type="ECO:0000313" key="2">
    <source>
        <dbReference type="Proteomes" id="UP000515317"/>
    </source>
</evidence>
<keyword evidence="2" id="KW-1185">Reference proteome</keyword>
<dbReference type="Proteomes" id="UP000515317">
    <property type="component" value="Chromosome"/>
</dbReference>
<dbReference type="RefSeq" id="WP_222875349.1">
    <property type="nucleotide sequence ID" value="NZ_AP023361.1"/>
</dbReference>
<dbReference type="EMBL" id="AP023361">
    <property type="protein sequence ID" value="BCJ91724.1"/>
    <property type="molecule type" value="Genomic_DNA"/>
</dbReference>
<gene>
    <name evidence="1" type="ORF">IZ6_24590</name>
</gene>
<organism evidence="1 2">
    <name type="scientific">Terrihabitans soli</name>
    <dbReference type="NCBI Taxonomy" id="708113"/>
    <lineage>
        <taxon>Bacteria</taxon>
        <taxon>Pseudomonadati</taxon>
        <taxon>Pseudomonadota</taxon>
        <taxon>Alphaproteobacteria</taxon>
        <taxon>Hyphomicrobiales</taxon>
        <taxon>Terrihabitans</taxon>
    </lineage>
</organism>
<dbReference type="AlphaFoldDB" id="A0A6S6QMM9"/>
<accession>A0A6S6QMM9</accession>
<name>A0A6S6QMM9_9HYPH</name>
<evidence type="ECO:0000313" key="1">
    <source>
        <dbReference type="EMBL" id="BCJ91724.1"/>
    </source>
</evidence>
<protein>
    <submittedName>
        <fullName evidence="1">Uncharacterized protein</fullName>
    </submittedName>
</protein>